<evidence type="ECO:0000256" key="2">
    <source>
        <dbReference type="ARBA" id="ARBA00022771"/>
    </source>
</evidence>
<proteinExistence type="predicted"/>
<dbReference type="PANTHER" id="PTHR10044:SF139">
    <property type="entry name" value="DEATH-ASSOCIATED INHIBITOR OF APOPTOSIS 2"/>
    <property type="match status" value="1"/>
</dbReference>
<evidence type="ECO:0000256" key="3">
    <source>
        <dbReference type="ARBA" id="ARBA00022833"/>
    </source>
</evidence>
<dbReference type="PROSITE" id="PS50143">
    <property type="entry name" value="BIR_REPEAT_2"/>
    <property type="match status" value="2"/>
</dbReference>
<dbReference type="GO" id="GO:0008270">
    <property type="term" value="F:zinc ion binding"/>
    <property type="evidence" value="ECO:0007669"/>
    <property type="project" value="UniProtKB-KW"/>
</dbReference>
<dbReference type="GeneID" id="921807"/>
<dbReference type="InterPro" id="IPR001841">
    <property type="entry name" value="Znf_RING"/>
</dbReference>
<dbReference type="SMART" id="SM00238">
    <property type="entry name" value="BIR"/>
    <property type="match status" value="2"/>
</dbReference>
<dbReference type="PANTHER" id="PTHR10044">
    <property type="entry name" value="INHIBITOR OF APOPTOSIS"/>
    <property type="match status" value="1"/>
</dbReference>
<gene>
    <name evidence="6" type="primary">iap-1</name>
</gene>
<dbReference type="Proteomes" id="UP000203221">
    <property type="component" value="Segment"/>
</dbReference>
<dbReference type="Gene3D" id="3.30.40.10">
    <property type="entry name" value="Zinc/RING finger domain, C3HC4 (zinc finger)"/>
    <property type="match status" value="1"/>
</dbReference>
<evidence type="ECO:0000313" key="6">
    <source>
        <dbReference type="EMBL" id="AAD19698.1"/>
    </source>
</evidence>
<feature type="domain" description="RING-type" evidence="5">
    <location>
        <begin position="236"/>
        <end position="272"/>
    </location>
</feature>
<dbReference type="CDD" id="cd16649">
    <property type="entry name" value="mRING-HC-C3HC5_CGRF1-like"/>
    <property type="match status" value="1"/>
</dbReference>
<sequence>MSATSPLYIINVCENAHEVSAEHVFNVLIERHNSFENYPIDNVAFVNSLIINGFRYQNVDDAVMCEYCSAVIKNWHEDDCVEFVHATLSPYCVYANKIAQNENFANNLSTNAFLVTPGKPICVYSRLTHTNARKSTFEDYWPAALQHLVANISEAGMFHTKLGDETACFFCDCRVRDWLPNDDPWQRHAIANPQCYFVVCIKGDEFCNAVRQRDELAPLQSVVALEHVSNDENMECKICLERQRDTVLLPCRHFCVCMQCYFALDNKCPTCRQDVTDFVKIFVV</sequence>
<keyword evidence="1" id="KW-0479">Metal-binding</keyword>
<dbReference type="SMART" id="SM00184">
    <property type="entry name" value="RING"/>
    <property type="match status" value="1"/>
</dbReference>
<accession>Q9YKL5</accession>
<evidence type="ECO:0000256" key="4">
    <source>
        <dbReference type="PROSITE-ProRule" id="PRU00175"/>
    </source>
</evidence>
<name>Q9YKL5_NPVEP</name>
<dbReference type="RefSeq" id="NP_203202.1">
    <property type="nucleotide sequence ID" value="NC_003083.1"/>
</dbReference>
<dbReference type="Pfam" id="PF13920">
    <property type="entry name" value="zf-C3HC4_3"/>
    <property type="match status" value="1"/>
</dbReference>
<keyword evidence="3" id="KW-0862">Zinc</keyword>
<dbReference type="Gene3D" id="1.10.1170.10">
    <property type="entry name" value="Inhibitor Of Apoptosis Protein (2mihbC-IAP-1), Chain A"/>
    <property type="match status" value="2"/>
</dbReference>
<dbReference type="KEGG" id="vg:921807"/>
<dbReference type="InterPro" id="IPR001370">
    <property type="entry name" value="BIR_rpt"/>
</dbReference>
<evidence type="ECO:0000259" key="5">
    <source>
        <dbReference type="PROSITE" id="PS50089"/>
    </source>
</evidence>
<evidence type="ECO:0000313" key="8">
    <source>
        <dbReference type="Proteomes" id="UP000203221"/>
    </source>
</evidence>
<evidence type="ECO:0000313" key="7">
    <source>
        <dbReference type="EMBL" id="AAK85597.1"/>
    </source>
</evidence>
<dbReference type="OrthoDB" id="9255at10239"/>
<dbReference type="FunFam" id="1.10.1170.10:FF:000002">
    <property type="entry name" value="Baculoviral IAP repeat containing 7"/>
    <property type="match status" value="1"/>
</dbReference>
<organismHost>
    <name type="scientific">Lepidoptera</name>
    <name type="common">moths &amp; butterflies</name>
    <dbReference type="NCBI Taxonomy" id="7088"/>
</organismHost>
<protein>
    <submittedName>
        <fullName evidence="6 7">IAP-1</fullName>
    </submittedName>
</protein>
<keyword evidence="2 4" id="KW-0863">Zinc-finger</keyword>
<keyword evidence="8" id="KW-1185">Reference proteome</keyword>
<dbReference type="EMBL" id="AF119227">
    <property type="protein sequence ID" value="AAD19698.1"/>
    <property type="molecule type" value="Genomic_DNA"/>
</dbReference>
<reference evidence="6" key="1">
    <citation type="journal article" date="2000" name="J. Gen. Virol.">
        <title>The inhibitors of apoptosis of Epiphyas postvittana nucleopolyhedrovirus.</title>
        <authorList>
            <person name="Maguire T."/>
            <person name="Harrison P."/>
            <person name="Hyink O."/>
            <person name="Kalmakoff J."/>
            <person name="Ward V.K."/>
        </authorList>
    </citation>
    <scope>NUCLEOTIDE SEQUENCE</scope>
</reference>
<dbReference type="EMBL" id="AY043265">
    <property type="protein sequence ID" value="AAK85597.1"/>
    <property type="molecule type" value="Genomic_DNA"/>
</dbReference>
<dbReference type="PROSITE" id="PS50089">
    <property type="entry name" value="ZF_RING_2"/>
    <property type="match status" value="1"/>
</dbReference>
<dbReference type="InterPro" id="IPR013083">
    <property type="entry name" value="Znf_RING/FYVE/PHD"/>
</dbReference>
<reference evidence="7 8" key="2">
    <citation type="journal article" date="2002" name="J. Gen. Virol.">
        <title>Whole genome analysis of the Epiphyas postvittana nucleopolyhedrovirus.</title>
        <authorList>
            <person name="Hyink O."/>
            <person name="Dellow R.A."/>
            <person name="Olsen M.J."/>
            <person name="Caradoc-Davies K.M.B."/>
            <person name="Drake K."/>
            <person name="Herniou E.A."/>
            <person name="Cory J.S."/>
            <person name="O'Reilly D.R."/>
            <person name="Ward V.K."/>
        </authorList>
    </citation>
    <scope>NUCLEOTIDE SEQUENCE [LARGE SCALE GENOMIC DNA]</scope>
</reference>
<dbReference type="InterPro" id="IPR050784">
    <property type="entry name" value="IAP"/>
</dbReference>
<dbReference type="Pfam" id="PF00653">
    <property type="entry name" value="BIR"/>
    <property type="match status" value="2"/>
</dbReference>
<dbReference type="SUPFAM" id="SSF57924">
    <property type="entry name" value="Inhibitor of apoptosis (IAP) repeat"/>
    <property type="match status" value="2"/>
</dbReference>
<evidence type="ECO:0000256" key="1">
    <source>
        <dbReference type="ARBA" id="ARBA00022723"/>
    </source>
</evidence>
<dbReference type="CDD" id="cd00022">
    <property type="entry name" value="BIR"/>
    <property type="match status" value="2"/>
</dbReference>
<organism evidence="6">
    <name type="scientific">Epiphyas postvittana nucleopolyhedrovirus</name>
    <name type="common">EppoMNPV</name>
    <dbReference type="NCBI Taxonomy" id="70600"/>
    <lineage>
        <taxon>Viruses</taxon>
        <taxon>Viruses incertae sedis</taxon>
        <taxon>Naldaviricetes</taxon>
        <taxon>Lefavirales</taxon>
        <taxon>Baculoviridae</taxon>
        <taxon>Alphabaculovirus</taxon>
        <taxon>Alphabaculovirus eppostvittanae</taxon>
    </lineage>
</organism>